<reference evidence="2 3" key="1">
    <citation type="submission" date="2023-07" db="EMBL/GenBank/DDBJ databases">
        <title>Genomic Encyclopedia of Type Strains, Phase IV (KMG-IV): sequencing the most valuable type-strain genomes for metagenomic binning, comparative biology and taxonomic classification.</title>
        <authorList>
            <person name="Goeker M."/>
        </authorList>
    </citation>
    <scope>NUCLEOTIDE SEQUENCE [LARGE SCALE GENOMIC DNA]</scope>
    <source>
        <strain evidence="2 3">DSM 25924</strain>
    </source>
</reference>
<feature type="domain" description="AB hydrolase-1" evidence="1">
    <location>
        <begin position="4"/>
        <end position="99"/>
    </location>
</feature>
<name>A0ABT9LX31_9BACL</name>
<dbReference type="PANTHER" id="PTHR43689">
    <property type="entry name" value="HYDROLASE"/>
    <property type="match status" value="1"/>
</dbReference>
<evidence type="ECO:0000259" key="1">
    <source>
        <dbReference type="Pfam" id="PF00561"/>
    </source>
</evidence>
<dbReference type="EMBL" id="JAURUO010000008">
    <property type="protein sequence ID" value="MDP9728820.1"/>
    <property type="molecule type" value="Genomic_DNA"/>
</dbReference>
<keyword evidence="3" id="KW-1185">Reference proteome</keyword>
<dbReference type="InterPro" id="IPR029058">
    <property type="entry name" value="AB_hydrolase_fold"/>
</dbReference>
<sequence length="122" mass="13455">MSKIYLIHGLMGTSILHFKNQIQAWCVSHEVIALDLPGHGKNQFEAQDPFFQSALGWVSEQIQMQGKGHIVGLSLGASVAIHLALRIPKLCESIVLTGYAPAIPTHMTGIMKEQYEAFLNIE</sequence>
<accession>A0ABT9LX31</accession>
<protein>
    <submittedName>
        <fullName evidence="2">Pimeloyl-ACP methyl ester carboxylesterase</fullName>
    </submittedName>
</protein>
<dbReference type="InterPro" id="IPR000073">
    <property type="entry name" value="AB_hydrolase_1"/>
</dbReference>
<dbReference type="Proteomes" id="UP001229209">
    <property type="component" value="Unassembled WGS sequence"/>
</dbReference>
<evidence type="ECO:0000313" key="3">
    <source>
        <dbReference type="Proteomes" id="UP001229209"/>
    </source>
</evidence>
<dbReference type="Gene3D" id="3.40.50.1820">
    <property type="entry name" value="alpha/beta hydrolase"/>
    <property type="match status" value="1"/>
</dbReference>
<dbReference type="PRINTS" id="PR00111">
    <property type="entry name" value="ABHYDROLASE"/>
</dbReference>
<comment type="caution">
    <text evidence="2">The sequence shown here is derived from an EMBL/GenBank/DDBJ whole genome shotgun (WGS) entry which is preliminary data.</text>
</comment>
<dbReference type="RefSeq" id="WP_306954511.1">
    <property type="nucleotide sequence ID" value="NZ_JAURUO010000008.1"/>
</dbReference>
<proteinExistence type="predicted"/>
<gene>
    <name evidence="2" type="ORF">J2S04_001771</name>
</gene>
<organism evidence="2 3">
    <name type="scientific">Alicyclobacillus tolerans</name>
    <dbReference type="NCBI Taxonomy" id="90970"/>
    <lineage>
        <taxon>Bacteria</taxon>
        <taxon>Bacillati</taxon>
        <taxon>Bacillota</taxon>
        <taxon>Bacilli</taxon>
        <taxon>Bacillales</taxon>
        <taxon>Alicyclobacillaceae</taxon>
        <taxon>Alicyclobacillus</taxon>
    </lineage>
</organism>
<dbReference type="SUPFAM" id="SSF53474">
    <property type="entry name" value="alpha/beta-Hydrolases"/>
    <property type="match status" value="1"/>
</dbReference>
<dbReference type="Pfam" id="PF00561">
    <property type="entry name" value="Abhydrolase_1"/>
    <property type="match status" value="1"/>
</dbReference>
<evidence type="ECO:0000313" key="2">
    <source>
        <dbReference type="EMBL" id="MDP9728820.1"/>
    </source>
</evidence>
<dbReference type="PANTHER" id="PTHR43689:SF8">
    <property type="entry name" value="ALPHA_BETA-HYDROLASES SUPERFAMILY PROTEIN"/>
    <property type="match status" value="1"/>
</dbReference>